<organism evidence="9 10">
    <name type="scientific">Mesorhizobium waimense</name>
    <dbReference type="NCBI Taxonomy" id="1300307"/>
    <lineage>
        <taxon>Bacteria</taxon>
        <taxon>Pseudomonadati</taxon>
        <taxon>Pseudomonadota</taxon>
        <taxon>Alphaproteobacteria</taxon>
        <taxon>Hyphomicrobiales</taxon>
        <taxon>Phyllobacteriaceae</taxon>
        <taxon>Mesorhizobium</taxon>
    </lineage>
</organism>
<keyword evidence="5" id="KW-0238">DNA-binding</keyword>
<dbReference type="Gene3D" id="1.10.10.10">
    <property type="entry name" value="Winged helix-like DNA-binding domain superfamily/Winged helix DNA-binding domain"/>
    <property type="match status" value="1"/>
</dbReference>
<evidence type="ECO:0000259" key="8">
    <source>
        <dbReference type="PROSITE" id="PS50931"/>
    </source>
</evidence>
<dbReference type="AlphaFoldDB" id="A0A3A5KVB8"/>
<dbReference type="PANTHER" id="PTHR30118">
    <property type="entry name" value="HTH-TYPE TRANSCRIPTIONAL REGULATOR LEUO-RELATED"/>
    <property type="match status" value="1"/>
</dbReference>
<keyword evidence="6" id="KW-0804">Transcription</keyword>
<evidence type="ECO:0000256" key="3">
    <source>
        <dbReference type="ARBA" id="ARBA00022491"/>
    </source>
</evidence>
<comment type="similarity">
    <text evidence="1">Belongs to the LysR transcriptional regulatory family.</text>
</comment>
<keyword evidence="10" id="KW-1185">Reference proteome</keyword>
<dbReference type="Pfam" id="PF00126">
    <property type="entry name" value="HTH_1"/>
    <property type="match status" value="1"/>
</dbReference>
<dbReference type="CDD" id="cd08462">
    <property type="entry name" value="PBP2_NodD"/>
    <property type="match status" value="1"/>
</dbReference>
<dbReference type="GO" id="GO:0003700">
    <property type="term" value="F:DNA-binding transcription factor activity"/>
    <property type="evidence" value="ECO:0007669"/>
    <property type="project" value="InterPro"/>
</dbReference>
<sequence>MRFKGLDLNLLVVLDALLTERKLTEAARRINLSQPAMSAAVARLRDYFHDDLFILSGRVRILTPRAQALAPAVRDALLQIQRSIISQDPFIPAQSDRRFRIILSDFVTLVFFGKVVERVAREAPSVSFELLHVDDEPDELLRRSDIDFLILPDLYTSSAHSRVALFDERLVCVGCPTNKQLPRQLTLERYLSMRHVAVRFGRALRPSIDEWFFLEHGLKRRVEVAVQGFSMIPPMVSGTDRVATMPLRLVKHFEKTFPLQIIELPLPLPTFTETVQWPAFHNSDPASIWMRETMVQEASRMATPTFTGGRRVPGSTERLTPTPGS</sequence>
<evidence type="ECO:0000256" key="2">
    <source>
        <dbReference type="ARBA" id="ARBA00022458"/>
    </source>
</evidence>
<reference evidence="9 10" key="1">
    <citation type="submission" date="2018-09" db="EMBL/GenBank/DDBJ databases">
        <title>Mesorhizobium carmichaelinearum sp. nov. isolated from Carmichaelinea spp. root nodules in New Zealand.</title>
        <authorList>
            <person name="De Meyer S.E."/>
        </authorList>
    </citation>
    <scope>NUCLEOTIDE SEQUENCE [LARGE SCALE GENOMIC DNA]</scope>
    <source>
        <strain evidence="9 10">ICMP19557</strain>
    </source>
</reference>
<evidence type="ECO:0000256" key="7">
    <source>
        <dbReference type="SAM" id="MobiDB-lite"/>
    </source>
</evidence>
<dbReference type="InterPro" id="IPR036388">
    <property type="entry name" value="WH-like_DNA-bd_sf"/>
</dbReference>
<dbReference type="RefSeq" id="WP_120014095.1">
    <property type="nucleotide sequence ID" value="NZ_QZWZ01000006.1"/>
</dbReference>
<dbReference type="InterPro" id="IPR050389">
    <property type="entry name" value="LysR-type_TF"/>
</dbReference>
<evidence type="ECO:0000313" key="9">
    <source>
        <dbReference type="EMBL" id="RJT40452.1"/>
    </source>
</evidence>
<keyword evidence="3" id="KW-0678">Repressor</keyword>
<evidence type="ECO:0000256" key="1">
    <source>
        <dbReference type="ARBA" id="ARBA00009437"/>
    </source>
</evidence>
<evidence type="ECO:0000256" key="5">
    <source>
        <dbReference type="ARBA" id="ARBA00023125"/>
    </source>
</evidence>
<name>A0A3A5KVB8_9HYPH</name>
<dbReference type="EMBL" id="QZWZ01000006">
    <property type="protein sequence ID" value="RJT40452.1"/>
    <property type="molecule type" value="Genomic_DNA"/>
</dbReference>
<dbReference type="GO" id="GO:0003677">
    <property type="term" value="F:DNA binding"/>
    <property type="evidence" value="ECO:0007669"/>
    <property type="project" value="UniProtKB-KW"/>
</dbReference>
<evidence type="ECO:0000256" key="4">
    <source>
        <dbReference type="ARBA" id="ARBA00023015"/>
    </source>
</evidence>
<dbReference type="InterPro" id="IPR037416">
    <property type="entry name" value="NodD_PBP2"/>
</dbReference>
<dbReference type="Pfam" id="PF03466">
    <property type="entry name" value="LysR_substrate"/>
    <property type="match status" value="1"/>
</dbReference>
<keyword evidence="2" id="KW-0536">Nodulation</keyword>
<evidence type="ECO:0000256" key="6">
    <source>
        <dbReference type="ARBA" id="ARBA00023163"/>
    </source>
</evidence>
<feature type="region of interest" description="Disordered" evidence="7">
    <location>
        <begin position="304"/>
        <end position="325"/>
    </location>
</feature>
<dbReference type="Proteomes" id="UP000272706">
    <property type="component" value="Unassembled WGS sequence"/>
</dbReference>
<accession>A0A3A5KVB8</accession>
<dbReference type="InterPro" id="IPR000847">
    <property type="entry name" value="LysR_HTH_N"/>
</dbReference>
<dbReference type="SUPFAM" id="SSF53850">
    <property type="entry name" value="Periplasmic binding protein-like II"/>
    <property type="match status" value="1"/>
</dbReference>
<dbReference type="PANTHER" id="PTHR30118:SF6">
    <property type="entry name" value="HTH-TYPE TRANSCRIPTIONAL REGULATOR LEUO"/>
    <property type="match status" value="1"/>
</dbReference>
<comment type="caution">
    <text evidence="9">The sequence shown here is derived from an EMBL/GenBank/DDBJ whole genome shotgun (WGS) entry which is preliminary data.</text>
</comment>
<gene>
    <name evidence="9" type="ORF">D3227_10705</name>
</gene>
<dbReference type="PRINTS" id="PR00039">
    <property type="entry name" value="HTHLYSR"/>
</dbReference>
<dbReference type="InterPro" id="IPR005119">
    <property type="entry name" value="LysR_subst-bd"/>
</dbReference>
<dbReference type="PROSITE" id="PS50931">
    <property type="entry name" value="HTH_LYSR"/>
    <property type="match status" value="1"/>
</dbReference>
<keyword evidence="4" id="KW-0805">Transcription regulation</keyword>
<evidence type="ECO:0000313" key="10">
    <source>
        <dbReference type="Proteomes" id="UP000272706"/>
    </source>
</evidence>
<dbReference type="Gene3D" id="3.40.190.10">
    <property type="entry name" value="Periplasmic binding protein-like II"/>
    <property type="match status" value="2"/>
</dbReference>
<dbReference type="OrthoDB" id="8339333at2"/>
<protein>
    <submittedName>
        <fullName evidence="9">LysR family transcriptional regulator</fullName>
    </submittedName>
</protein>
<dbReference type="SUPFAM" id="SSF46785">
    <property type="entry name" value="Winged helix' DNA-binding domain"/>
    <property type="match status" value="1"/>
</dbReference>
<dbReference type="InterPro" id="IPR036390">
    <property type="entry name" value="WH_DNA-bd_sf"/>
</dbReference>
<proteinExistence type="inferred from homology"/>
<feature type="domain" description="HTH lysR-type" evidence="8">
    <location>
        <begin position="6"/>
        <end position="63"/>
    </location>
</feature>